<feature type="compositionally biased region" description="Polar residues" evidence="1">
    <location>
        <begin position="425"/>
        <end position="436"/>
    </location>
</feature>
<reference evidence="2 3" key="1">
    <citation type="submission" date="2024-09" db="EMBL/GenBank/DDBJ databases">
        <title>Rethinking Asexuality: The Enigmatic Case of Functional Sexual Genes in Lepraria (Stereocaulaceae).</title>
        <authorList>
            <person name="Doellman M."/>
            <person name="Sun Y."/>
            <person name="Barcenas-Pena A."/>
            <person name="Lumbsch H.T."/>
            <person name="Grewe F."/>
        </authorList>
    </citation>
    <scope>NUCLEOTIDE SEQUENCE [LARGE SCALE GENOMIC DNA]</scope>
    <source>
        <strain evidence="2 3">Grewe 0041</strain>
    </source>
</reference>
<dbReference type="EMBL" id="JBHFEH010000075">
    <property type="protein sequence ID" value="KAL2048952.1"/>
    <property type="molecule type" value="Genomic_DNA"/>
</dbReference>
<evidence type="ECO:0000256" key="1">
    <source>
        <dbReference type="SAM" id="MobiDB-lite"/>
    </source>
</evidence>
<dbReference type="Proteomes" id="UP001590951">
    <property type="component" value="Unassembled WGS sequence"/>
</dbReference>
<feature type="region of interest" description="Disordered" evidence="1">
    <location>
        <begin position="605"/>
        <end position="625"/>
    </location>
</feature>
<evidence type="ECO:0000313" key="3">
    <source>
        <dbReference type="Proteomes" id="UP001590951"/>
    </source>
</evidence>
<keyword evidence="3" id="KW-1185">Reference proteome</keyword>
<feature type="compositionally biased region" description="Polar residues" evidence="1">
    <location>
        <begin position="42"/>
        <end position="52"/>
    </location>
</feature>
<feature type="region of interest" description="Disordered" evidence="1">
    <location>
        <begin position="42"/>
        <end position="81"/>
    </location>
</feature>
<organism evidence="2 3">
    <name type="scientific">Lepraria finkii</name>
    <dbReference type="NCBI Taxonomy" id="1340010"/>
    <lineage>
        <taxon>Eukaryota</taxon>
        <taxon>Fungi</taxon>
        <taxon>Dikarya</taxon>
        <taxon>Ascomycota</taxon>
        <taxon>Pezizomycotina</taxon>
        <taxon>Lecanoromycetes</taxon>
        <taxon>OSLEUM clade</taxon>
        <taxon>Lecanoromycetidae</taxon>
        <taxon>Lecanorales</taxon>
        <taxon>Lecanorineae</taxon>
        <taxon>Stereocaulaceae</taxon>
        <taxon>Lepraria</taxon>
    </lineage>
</organism>
<gene>
    <name evidence="2" type="ORF">ABVK25_010805</name>
</gene>
<feature type="compositionally biased region" description="Low complexity" evidence="1">
    <location>
        <begin position="411"/>
        <end position="424"/>
    </location>
</feature>
<sequence length="691" mass="74755">MDERQQRQRRQNNGSYGSEQDYIIQLQLRLKLLEDHHRGCNLNTSKSIFQSPPASPDVSGEESESDTESVPAENSHPATVSNKPILQFIQYELPAADAVRRPIRPRWMQEADILLAEIPVATEWVKTWEDCGISSRHHNHNAIATVLGTPTTPDNRAGNLSSAFTTLDCQGRNFRENLITYATRYGEIVRSSEATAKLATNMAAFQQLVFVSLCVILEDRGIDTSIVDGIMRTCISDSSSKNLRRLRSGALWVNKAITELQWRGWNQRASEIFILLGRGIAQYARFGDSPEQSRLYFTRRLTDDKYIKGLAAPSDWISFSIPIFVKRLTGDLLKDSEIFESLGYSVVPKSAGKRMKKPSEPGQRTSEPGQRTSKRRRECPHNGTLIPPPVPPTSVATQATSEETLYHPPEQSQQSSASRIPSSQLLTQTNPPQSFGHSVGSGGCDGTNTNSTTGMAMDGTAHQYSSQLEIPPISREGERYPQSTNVPAVRLYDLGSGAGPTANAGSYIPGLNYGAEPTADAGSYIAWFPPEASGLNYGARPTADAGSYTPGFSAIDNTPEAEAPGLDYDAEPTADAGSYIAWFPPEASGLNYGARPTADAGSYTPGFSAIDNTPEAEAPGLDYDAGPTADAGSYIAWFPPEASGLNYGARPTADAGSYTPGFSAIDNTPEAEAPGLNYGAGNYVRGLETNI</sequence>
<feature type="region of interest" description="Disordered" evidence="1">
    <location>
        <begin position="350"/>
        <end position="454"/>
    </location>
</feature>
<protein>
    <submittedName>
        <fullName evidence="2">Uncharacterized protein</fullName>
    </submittedName>
</protein>
<feature type="compositionally biased region" description="Polar residues" evidence="1">
    <location>
        <begin position="394"/>
        <end position="403"/>
    </location>
</feature>
<name>A0ABR4ATC1_9LECA</name>
<proteinExistence type="predicted"/>
<feature type="compositionally biased region" description="Polar residues" evidence="1">
    <location>
        <begin position="362"/>
        <end position="371"/>
    </location>
</feature>
<evidence type="ECO:0000313" key="2">
    <source>
        <dbReference type="EMBL" id="KAL2048952.1"/>
    </source>
</evidence>
<accession>A0ABR4ATC1</accession>
<comment type="caution">
    <text evidence="2">The sequence shown here is derived from an EMBL/GenBank/DDBJ whole genome shotgun (WGS) entry which is preliminary data.</text>
</comment>